<evidence type="ECO:0000256" key="7">
    <source>
        <dbReference type="ARBA" id="ARBA00023136"/>
    </source>
</evidence>
<dbReference type="GO" id="GO:0043190">
    <property type="term" value="C:ATP-binding cassette (ABC) transporter complex"/>
    <property type="evidence" value="ECO:0007669"/>
    <property type="project" value="InterPro"/>
</dbReference>
<feature type="transmembrane region" description="Helical" evidence="8">
    <location>
        <begin position="253"/>
        <end position="277"/>
    </location>
</feature>
<evidence type="ECO:0000313" key="10">
    <source>
        <dbReference type="EMBL" id="BEP28442.1"/>
    </source>
</evidence>
<dbReference type="Pfam" id="PF12698">
    <property type="entry name" value="ABC2_membrane_3"/>
    <property type="match status" value="1"/>
</dbReference>
<evidence type="ECO:0000256" key="1">
    <source>
        <dbReference type="ARBA" id="ARBA00004651"/>
    </source>
</evidence>
<keyword evidence="5 8" id="KW-0812">Transmembrane</keyword>
<evidence type="ECO:0000256" key="3">
    <source>
        <dbReference type="ARBA" id="ARBA00022448"/>
    </source>
</evidence>
<dbReference type="AlphaFoldDB" id="A0AAU9ECY8"/>
<evidence type="ECO:0000256" key="8">
    <source>
        <dbReference type="RuleBase" id="RU361157"/>
    </source>
</evidence>
<gene>
    <name evidence="10" type="ORF">HLPR_07730</name>
</gene>
<evidence type="ECO:0000256" key="2">
    <source>
        <dbReference type="ARBA" id="ARBA00007783"/>
    </source>
</evidence>
<comment type="subcellular location">
    <subcellularLocation>
        <location evidence="1 8">Cell membrane</location>
        <topology evidence="1 8">Multi-pass membrane protein</topology>
    </subcellularLocation>
</comment>
<accession>A0AAU9ECY8</accession>
<name>A0AAU9ECY8_9FIRM</name>
<protein>
    <recommendedName>
        <fullName evidence="8">Transport permease protein</fullName>
    </recommendedName>
</protein>
<feature type="transmembrane region" description="Helical" evidence="8">
    <location>
        <begin position="342"/>
        <end position="362"/>
    </location>
</feature>
<evidence type="ECO:0000256" key="5">
    <source>
        <dbReference type="ARBA" id="ARBA00022692"/>
    </source>
</evidence>
<sequence length="370" mass="41400">MKFNFGRFNSIVVKEFIHVFRDPASLGVVLIMPFIYIMLFGFAITTDVNHIKLAVYDGDKTYESRELARKFVASDYFIISDELDNMNDIENLIDSSKVKAALIIPSGYSKKLKRGENPSSQLIIDGTDPTIARQALQSGVLVSNMYNISVIGEGNITLPEMRTRVWYNTNMESTKFIIPGLIGLIMQNITVMLTAFALVREKESGTIEQLLVSPLKPYELIYGKMVPYVLIGSIDFIVALFFGTWFFKVPIEGSLFLLLVLGFGFIITSLAIGILISTVSKNQLQAMQLSFVSILPTVLLSGFMFPIESMPYAIKLLSNVIPLTYFLNILRGIILKGIGLEFLWKDVLGVTAIGLFLLIMAVKRFHSKLD</sequence>
<dbReference type="InterPro" id="IPR013525">
    <property type="entry name" value="ABC2_TM"/>
</dbReference>
<feature type="transmembrane region" description="Helical" evidence="8">
    <location>
        <begin position="176"/>
        <end position="199"/>
    </location>
</feature>
<dbReference type="InterPro" id="IPR051449">
    <property type="entry name" value="ABC-2_transporter_component"/>
</dbReference>
<keyword evidence="4 8" id="KW-1003">Cell membrane</keyword>
<dbReference type="EMBL" id="AP028654">
    <property type="protein sequence ID" value="BEP28442.1"/>
    <property type="molecule type" value="Genomic_DNA"/>
</dbReference>
<dbReference type="Gene3D" id="3.40.1710.10">
    <property type="entry name" value="abc type-2 transporter like domain"/>
    <property type="match status" value="1"/>
</dbReference>
<organism evidence="10 11">
    <name type="scientific">Helicovermis profundi</name>
    <dbReference type="NCBI Taxonomy" id="3065157"/>
    <lineage>
        <taxon>Bacteria</taxon>
        <taxon>Bacillati</taxon>
        <taxon>Bacillota</taxon>
        <taxon>Clostridia</taxon>
        <taxon>Helicovermis</taxon>
    </lineage>
</organism>
<keyword evidence="3 8" id="KW-0813">Transport</keyword>
<keyword evidence="11" id="KW-1185">Reference proteome</keyword>
<feature type="transmembrane region" description="Helical" evidence="8">
    <location>
        <begin position="313"/>
        <end position="330"/>
    </location>
</feature>
<dbReference type="InterPro" id="IPR047817">
    <property type="entry name" value="ABC2_TM_bact-type"/>
</dbReference>
<dbReference type="PANTHER" id="PTHR30294:SF29">
    <property type="entry name" value="MULTIDRUG ABC TRANSPORTER PERMEASE YBHS-RELATED"/>
    <property type="match status" value="1"/>
</dbReference>
<dbReference type="KEGG" id="hprf:HLPR_07730"/>
<evidence type="ECO:0000259" key="9">
    <source>
        <dbReference type="PROSITE" id="PS51012"/>
    </source>
</evidence>
<feature type="transmembrane region" description="Helical" evidence="8">
    <location>
        <begin position="225"/>
        <end position="247"/>
    </location>
</feature>
<keyword evidence="6 8" id="KW-1133">Transmembrane helix</keyword>
<proteinExistence type="inferred from homology"/>
<dbReference type="InterPro" id="IPR000412">
    <property type="entry name" value="ABC_2_transport"/>
</dbReference>
<evidence type="ECO:0000313" key="11">
    <source>
        <dbReference type="Proteomes" id="UP001321786"/>
    </source>
</evidence>
<dbReference type="PANTHER" id="PTHR30294">
    <property type="entry name" value="MEMBRANE COMPONENT OF ABC TRANSPORTER YHHJ-RELATED"/>
    <property type="match status" value="1"/>
</dbReference>
<reference evidence="10 11" key="1">
    <citation type="submission" date="2023-08" db="EMBL/GenBank/DDBJ databases">
        <title>Helicovermis profunda gen. nov., sp. nov., a novel mesophilic, fermentative bacterium within the Bacillota from a deep-sea hydrothermal vent chimney.</title>
        <authorList>
            <person name="Miyazaki U."/>
            <person name="Mizutani D."/>
            <person name="Hashimoto Y."/>
            <person name="Tame A."/>
            <person name="Sawayama S."/>
            <person name="Miyazaki J."/>
            <person name="Takai K."/>
            <person name="Nakagawa S."/>
        </authorList>
    </citation>
    <scope>NUCLEOTIDE SEQUENCE [LARGE SCALE GENOMIC DNA]</scope>
    <source>
        <strain evidence="10 11">S502</strain>
    </source>
</reference>
<feature type="transmembrane region" description="Helical" evidence="8">
    <location>
        <begin position="289"/>
        <end position="307"/>
    </location>
</feature>
<dbReference type="RefSeq" id="WP_338536761.1">
    <property type="nucleotide sequence ID" value="NZ_AP028654.1"/>
</dbReference>
<keyword evidence="7 8" id="KW-0472">Membrane</keyword>
<evidence type="ECO:0000256" key="4">
    <source>
        <dbReference type="ARBA" id="ARBA00022475"/>
    </source>
</evidence>
<feature type="domain" description="ABC transmembrane type-2" evidence="9">
    <location>
        <begin position="138"/>
        <end position="368"/>
    </location>
</feature>
<comment type="similarity">
    <text evidence="2 8">Belongs to the ABC-2 integral membrane protein family.</text>
</comment>
<feature type="transmembrane region" description="Helical" evidence="8">
    <location>
        <begin position="24"/>
        <end position="44"/>
    </location>
</feature>
<dbReference type="PROSITE" id="PS51012">
    <property type="entry name" value="ABC_TM2"/>
    <property type="match status" value="1"/>
</dbReference>
<dbReference type="GO" id="GO:0140359">
    <property type="term" value="F:ABC-type transporter activity"/>
    <property type="evidence" value="ECO:0007669"/>
    <property type="project" value="InterPro"/>
</dbReference>
<evidence type="ECO:0000256" key="6">
    <source>
        <dbReference type="ARBA" id="ARBA00022989"/>
    </source>
</evidence>
<dbReference type="Proteomes" id="UP001321786">
    <property type="component" value="Chromosome"/>
</dbReference>
<dbReference type="PRINTS" id="PR00164">
    <property type="entry name" value="ABC2TRNSPORT"/>
</dbReference>